<dbReference type="Proteomes" id="UP000199410">
    <property type="component" value="Unassembled WGS sequence"/>
</dbReference>
<dbReference type="AlphaFoldDB" id="A0A1H9RXZ2"/>
<keyword evidence="1" id="KW-1133">Transmembrane helix</keyword>
<reference evidence="2 3" key="1">
    <citation type="submission" date="2016-10" db="EMBL/GenBank/DDBJ databases">
        <authorList>
            <person name="Varghese N."/>
            <person name="Submissions S."/>
        </authorList>
    </citation>
    <scope>NUCLEOTIDE SEQUENCE [LARGE SCALE GENOMIC DNA]</scope>
    <source>
        <strain evidence="2 3">TC-13</strain>
    </source>
</reference>
<evidence type="ECO:0000256" key="1">
    <source>
        <dbReference type="SAM" id="Phobius"/>
    </source>
</evidence>
<proteinExistence type="predicted"/>
<accession>A0A1H9RXZ2</accession>
<comment type="caution">
    <text evidence="2">The sequence shown here is derived from an EMBL/GenBank/DDBJ whole genome shotgun (WGS) entry which is preliminary data.</text>
</comment>
<evidence type="ECO:0000313" key="2">
    <source>
        <dbReference type="EMBL" id="SER77631.1"/>
    </source>
</evidence>
<organism evidence="2 3">
    <name type="scientific">Lysinibacillus fusiformis</name>
    <dbReference type="NCBI Taxonomy" id="28031"/>
    <lineage>
        <taxon>Bacteria</taxon>
        <taxon>Bacillati</taxon>
        <taxon>Bacillota</taxon>
        <taxon>Bacilli</taxon>
        <taxon>Bacillales</taxon>
        <taxon>Bacillaceae</taxon>
        <taxon>Lysinibacillus</taxon>
    </lineage>
</organism>
<gene>
    <name evidence="2" type="ORF">SAMN02787113_04565</name>
</gene>
<protein>
    <submittedName>
        <fullName evidence="2">Uncharacterized protein</fullName>
    </submittedName>
</protein>
<feature type="transmembrane region" description="Helical" evidence="1">
    <location>
        <begin position="36"/>
        <end position="57"/>
    </location>
</feature>
<keyword evidence="1" id="KW-0812">Transmembrane</keyword>
<name>A0A1H9RXZ2_9BACI</name>
<keyword evidence="1" id="KW-0472">Membrane</keyword>
<dbReference type="EMBL" id="FOEL01000025">
    <property type="protein sequence ID" value="SER77631.1"/>
    <property type="molecule type" value="Genomic_DNA"/>
</dbReference>
<evidence type="ECO:0000313" key="3">
    <source>
        <dbReference type="Proteomes" id="UP000199410"/>
    </source>
</evidence>
<sequence length="239" mass="26635">MKRILHLIIISLVGIYFLYGLSSTFLNTKGYNGADIIISAIVLVLVALFGGFLILLYGRTYSAEAIKARKQREANRKREQFDAESKVLGSRARQQLFNADLCIKVKHTAGLPIAEGAEIFVYRCTDKVIFERGQDTIELDINKVTDILIKTDVEIQKSWVSSAGGAIAGDNVFGSLGAIIGGRAKEKTSTVIEKYLIFAYEKNDGQKYISLEVTNEPNANLFNSNYYNLSNNERRFTSL</sequence>
<dbReference type="RefSeq" id="WP_089987255.1">
    <property type="nucleotide sequence ID" value="NZ_BJOM01000032.1"/>
</dbReference>